<keyword evidence="1 7" id="KW-0699">rRNA-binding</keyword>
<dbReference type="PANTHER" id="PTHR48466:SF2">
    <property type="entry name" value="OS10G0509000 PROTEIN"/>
    <property type="match status" value="1"/>
</dbReference>
<keyword evidence="2 7" id="KW-0547">Nucleotide-binding</keyword>
<dbReference type="PROSITE" id="PS50828">
    <property type="entry name" value="SMR"/>
    <property type="match status" value="1"/>
</dbReference>
<dbReference type="InterPro" id="IPR002625">
    <property type="entry name" value="Smr_dom"/>
</dbReference>
<dbReference type="Gene3D" id="3.30.1370.110">
    <property type="match status" value="1"/>
</dbReference>
<keyword evidence="11" id="KW-1185">Reference proteome</keyword>
<dbReference type="AlphaFoldDB" id="H6L6S4"/>
<dbReference type="PIRSF" id="PIRSF005814">
    <property type="entry name" value="MutS_YshD"/>
    <property type="match status" value="1"/>
</dbReference>
<dbReference type="Gene3D" id="3.40.50.300">
    <property type="entry name" value="P-loop containing nucleotide triphosphate hydrolases"/>
    <property type="match status" value="1"/>
</dbReference>
<feature type="binding site" evidence="7">
    <location>
        <begin position="345"/>
        <end position="352"/>
    </location>
    <ligand>
        <name>ATP</name>
        <dbReference type="ChEBI" id="CHEBI:30616"/>
    </ligand>
</feature>
<dbReference type="Proteomes" id="UP000007519">
    <property type="component" value="Chromosome"/>
</dbReference>
<gene>
    <name evidence="7 10" type="primary">mutS2</name>
    <name evidence="7" type="synonym">rqcU</name>
    <name evidence="10" type="ordered locus">SGRA_2592</name>
</gene>
<keyword evidence="4 7" id="KW-0067">ATP-binding</keyword>
<comment type="function">
    <text evidence="7">Endonuclease that is involved in the suppression of homologous recombination and thus may have a key role in the control of bacterial genetic diversity.</text>
</comment>
<evidence type="ECO:0000256" key="8">
    <source>
        <dbReference type="SAM" id="Coils"/>
    </source>
</evidence>
<feature type="domain" description="Smr" evidence="9">
    <location>
        <begin position="725"/>
        <end position="800"/>
    </location>
</feature>
<dbReference type="GO" id="GO:0005524">
    <property type="term" value="F:ATP binding"/>
    <property type="evidence" value="ECO:0007669"/>
    <property type="project" value="UniProtKB-UniRule"/>
</dbReference>
<dbReference type="InterPro" id="IPR005747">
    <property type="entry name" value="MutS2"/>
</dbReference>
<reference evidence="10 11" key="1">
    <citation type="journal article" date="2012" name="Stand. Genomic Sci.">
        <title>Complete genome sequencing and analysis of Saprospira grandis str. Lewin, a predatory marine bacterium.</title>
        <authorList>
            <person name="Saw J.H."/>
            <person name="Yuryev A."/>
            <person name="Kanbe M."/>
            <person name="Hou S."/>
            <person name="Young A.G."/>
            <person name="Aizawa S."/>
            <person name="Alam M."/>
        </authorList>
    </citation>
    <scope>NUCLEOTIDE SEQUENCE [LARGE SCALE GENOMIC DNA]</scope>
    <source>
        <strain evidence="10 11">Lewin</strain>
    </source>
</reference>
<evidence type="ECO:0000256" key="5">
    <source>
        <dbReference type="ARBA" id="ARBA00022884"/>
    </source>
</evidence>
<dbReference type="SUPFAM" id="SSF48334">
    <property type="entry name" value="DNA repair protein MutS, domain III"/>
    <property type="match status" value="1"/>
</dbReference>
<dbReference type="SUPFAM" id="SSF160443">
    <property type="entry name" value="SMR domain-like"/>
    <property type="match status" value="1"/>
</dbReference>
<dbReference type="InterPro" id="IPR000432">
    <property type="entry name" value="DNA_mismatch_repair_MutS_C"/>
</dbReference>
<dbReference type="NCBIfam" id="TIGR01069">
    <property type="entry name" value="mutS2"/>
    <property type="match status" value="1"/>
</dbReference>
<keyword evidence="7" id="KW-0255">Endonuclease</keyword>
<dbReference type="SMART" id="SM00534">
    <property type="entry name" value="MUTSac"/>
    <property type="match status" value="1"/>
</dbReference>
<dbReference type="SUPFAM" id="SSF52540">
    <property type="entry name" value="P-loop containing nucleoside triphosphate hydrolases"/>
    <property type="match status" value="1"/>
</dbReference>
<dbReference type="SMART" id="SM00463">
    <property type="entry name" value="SMR"/>
    <property type="match status" value="1"/>
</dbReference>
<dbReference type="GO" id="GO:0019843">
    <property type="term" value="F:rRNA binding"/>
    <property type="evidence" value="ECO:0007669"/>
    <property type="project" value="UniProtKB-UniRule"/>
</dbReference>
<comment type="similarity">
    <text evidence="7">Belongs to the DNA mismatch repair MutS family. MutS2 subfamily.</text>
</comment>
<dbReference type="GO" id="GO:0072344">
    <property type="term" value="P:rescue of stalled ribosome"/>
    <property type="evidence" value="ECO:0007669"/>
    <property type="project" value="UniProtKB-UniRule"/>
</dbReference>
<proteinExistence type="inferred from homology"/>
<dbReference type="HOGENOM" id="CLU_011252_2_1_10"/>
<name>H6L6S4_SAPGL</name>
<dbReference type="eggNOG" id="COG1193">
    <property type="taxonomic scope" value="Bacteria"/>
</dbReference>
<dbReference type="GO" id="GO:0006298">
    <property type="term" value="P:mismatch repair"/>
    <property type="evidence" value="ECO:0007669"/>
    <property type="project" value="InterPro"/>
</dbReference>
<protein>
    <recommendedName>
        <fullName evidence="7">Endonuclease MutS2</fullName>
        <ecNumber evidence="7">3.1.-.-</ecNumber>
    </recommendedName>
    <alternativeName>
        <fullName evidence="7">Ribosome-associated protein quality control-upstream factor</fullName>
        <shortName evidence="7">RQC-upstream factor</shortName>
        <shortName evidence="7">RqcU</shortName>
        <ecNumber evidence="7">3.6.4.-</ecNumber>
    </alternativeName>
</protein>
<dbReference type="EC" id="3.1.-.-" evidence="7"/>
<keyword evidence="3 7" id="KW-0378">Hydrolase</keyword>
<dbReference type="GO" id="GO:0004519">
    <property type="term" value="F:endonuclease activity"/>
    <property type="evidence" value="ECO:0007669"/>
    <property type="project" value="UniProtKB-UniRule"/>
</dbReference>
<dbReference type="FunFam" id="3.40.50.300:FF:000830">
    <property type="entry name" value="Endonuclease MutS2"/>
    <property type="match status" value="1"/>
</dbReference>
<dbReference type="InterPro" id="IPR007696">
    <property type="entry name" value="DNA_mismatch_repair_MutS_core"/>
</dbReference>
<evidence type="ECO:0000259" key="9">
    <source>
        <dbReference type="PROSITE" id="PS50828"/>
    </source>
</evidence>
<evidence type="ECO:0000313" key="11">
    <source>
        <dbReference type="Proteomes" id="UP000007519"/>
    </source>
</evidence>
<dbReference type="GO" id="GO:0030983">
    <property type="term" value="F:mismatched DNA binding"/>
    <property type="evidence" value="ECO:0007669"/>
    <property type="project" value="InterPro"/>
</dbReference>
<dbReference type="EMBL" id="CP002831">
    <property type="protein sequence ID" value="AFC25320.1"/>
    <property type="molecule type" value="Genomic_DNA"/>
</dbReference>
<keyword evidence="8" id="KW-0175">Coiled coil</keyword>
<feature type="coiled-coil region" evidence="8">
    <location>
        <begin position="519"/>
        <end position="641"/>
    </location>
</feature>
<evidence type="ECO:0000256" key="1">
    <source>
        <dbReference type="ARBA" id="ARBA00022730"/>
    </source>
</evidence>
<evidence type="ECO:0000256" key="2">
    <source>
        <dbReference type="ARBA" id="ARBA00022741"/>
    </source>
</evidence>
<dbReference type="Pfam" id="PF01713">
    <property type="entry name" value="Smr"/>
    <property type="match status" value="1"/>
</dbReference>
<dbReference type="InterPro" id="IPR036063">
    <property type="entry name" value="Smr_dom_sf"/>
</dbReference>
<dbReference type="GO" id="GO:0045910">
    <property type="term" value="P:negative regulation of DNA recombination"/>
    <property type="evidence" value="ECO:0007669"/>
    <property type="project" value="InterPro"/>
</dbReference>
<evidence type="ECO:0000256" key="3">
    <source>
        <dbReference type="ARBA" id="ARBA00022801"/>
    </source>
</evidence>
<comment type="function">
    <text evidence="7">Acts as a ribosome collision sensor, splitting the ribosome into its 2 subunits. Detects stalled/collided 70S ribosomes which it binds and splits by an ATP-hydrolysis driven conformational change. Acts upstream of the ribosome quality control system (RQC), a ribosome-associated complex that mediates the extraction of incompletely synthesized nascent chains from stalled ribosomes and their subsequent degradation. Probably generates substrates for RQC.</text>
</comment>
<dbReference type="InterPro" id="IPR036187">
    <property type="entry name" value="DNA_mismatch_repair_MutS_sf"/>
</dbReference>
<keyword evidence="7" id="KW-0540">Nuclease</keyword>
<dbReference type="SMART" id="SM00533">
    <property type="entry name" value="MUTSd"/>
    <property type="match status" value="1"/>
</dbReference>
<dbReference type="InterPro" id="IPR045076">
    <property type="entry name" value="MutS"/>
</dbReference>
<evidence type="ECO:0000256" key="4">
    <source>
        <dbReference type="ARBA" id="ARBA00022840"/>
    </source>
</evidence>
<dbReference type="STRING" id="984262.SGRA_2592"/>
<comment type="subunit">
    <text evidence="7">Homodimer. Binds to stalled ribosomes, contacting rRNA.</text>
</comment>
<dbReference type="GO" id="GO:0043023">
    <property type="term" value="F:ribosomal large subunit binding"/>
    <property type="evidence" value="ECO:0007669"/>
    <property type="project" value="UniProtKB-UniRule"/>
</dbReference>
<evidence type="ECO:0000256" key="7">
    <source>
        <dbReference type="HAMAP-Rule" id="MF_00092"/>
    </source>
</evidence>
<dbReference type="KEGG" id="sgn:SGRA_2592"/>
<organism evidence="10 11">
    <name type="scientific">Saprospira grandis (strain Lewin)</name>
    <dbReference type="NCBI Taxonomy" id="984262"/>
    <lineage>
        <taxon>Bacteria</taxon>
        <taxon>Pseudomonadati</taxon>
        <taxon>Bacteroidota</taxon>
        <taxon>Saprospiria</taxon>
        <taxon>Saprospirales</taxon>
        <taxon>Saprospiraceae</taxon>
        <taxon>Saprospira</taxon>
    </lineage>
</organism>
<dbReference type="GO" id="GO:0016887">
    <property type="term" value="F:ATP hydrolysis activity"/>
    <property type="evidence" value="ECO:0007669"/>
    <property type="project" value="InterPro"/>
</dbReference>
<dbReference type="EC" id="3.6.4.-" evidence="7"/>
<accession>H6L6S4</accession>
<dbReference type="OrthoDB" id="9808166at2"/>
<keyword evidence="6 7" id="KW-0238">DNA-binding</keyword>
<dbReference type="RefSeq" id="WP_015692931.1">
    <property type="nucleotide sequence ID" value="NC_016940.1"/>
</dbReference>
<sequence>MNLAPKDLYQKLEFDKVLERLQEYCLGELGRAHFAELRLSQNPQEIERSLQESFEFLQTYEQNHSIPLRVYHSIEADLKMLKIEGYVLSVDSLRNIASILLCTEALFRFFDPKTERRELYPHLFDILRPLHFEPELLKAINQVVDAEGNIRPDASPELQRIARMQGSKRQEMDKKFRQTAGFYQSKNWLADSVETVRNGRRVLAVQAEYKRQLRGILHDESASGRTVYIEPDEVIDLNNDLFDLEQEYKREIYRILRDLSALLRPYVEDLRAFQDLMLRFDVIQAKTQLAYKLNATKPLLRPKPFYKIEKAYHPLLLLKNKEEGEPVVPFSLSFEKEQRILLLSGPNAGGKSITLKALGLLQMMLQAGLLLPMEEGSEMGVFEQIFADIGDQQSLEDELSTYSSRLENARYFMKQANANTLVLIDEFGSGTDPQMGGAIAEAILRELNKAKVYGLITTHYANLKSFAFNQKGLVNGHMVFDMNSLAPTYQMRIGQPGSSYAFEIAEKTGLPFKVVEYAKRKVGKKVHNFEQMLSDLQRERQELKEKEAEVAEQQRQLDQLIKNYNYAQKDLEFGRKKLKLQVREQEMLALQQDRQDLKDALKELREAENKANARAKAEALLAKNREQQAELTEKVDDIKENIYQAYHQQVKGEIVVGSQVRLRAGGMLGVVREIKKKEALVELEHISLSVKLRDLILVEGAFEKKQANTVKTNLQSQSQVFDAKIDIRGMRYEDAVERLQIFLDKALMSNAYEVEIIHGKGSGVLRRAVQKKLREYPNVKDSFFAAPQQGGDGKTIVQFE</sequence>
<keyword evidence="5 7" id="KW-0694">RNA-binding</keyword>
<evidence type="ECO:0000313" key="10">
    <source>
        <dbReference type="EMBL" id="AFC25320.1"/>
    </source>
</evidence>
<dbReference type="Pfam" id="PF00488">
    <property type="entry name" value="MutS_V"/>
    <property type="match status" value="1"/>
</dbReference>
<dbReference type="InterPro" id="IPR027417">
    <property type="entry name" value="P-loop_NTPase"/>
</dbReference>
<dbReference type="PROSITE" id="PS00486">
    <property type="entry name" value="DNA_MISMATCH_REPAIR_2"/>
    <property type="match status" value="1"/>
</dbReference>
<dbReference type="PANTHER" id="PTHR48466">
    <property type="entry name" value="OS10G0509000 PROTEIN-RELATED"/>
    <property type="match status" value="1"/>
</dbReference>
<evidence type="ECO:0000256" key="6">
    <source>
        <dbReference type="ARBA" id="ARBA00023125"/>
    </source>
</evidence>
<dbReference type="HAMAP" id="MF_00092">
    <property type="entry name" value="MutS2"/>
    <property type="match status" value="1"/>
</dbReference>
<dbReference type="GO" id="GO:0140664">
    <property type="term" value="F:ATP-dependent DNA damage sensor activity"/>
    <property type="evidence" value="ECO:0007669"/>
    <property type="project" value="InterPro"/>
</dbReference>